<keyword evidence="4" id="KW-1185">Reference proteome</keyword>
<comment type="caution">
    <text evidence="3">The sequence shown here is derived from an EMBL/GenBank/DDBJ whole genome shotgun (WGS) entry which is preliminary data.</text>
</comment>
<evidence type="ECO:0000313" key="4">
    <source>
        <dbReference type="Proteomes" id="UP000632195"/>
    </source>
</evidence>
<dbReference type="Pfam" id="PF11433">
    <property type="entry name" value="DUF3198"/>
    <property type="match status" value="1"/>
</dbReference>
<evidence type="ECO:0000313" key="3">
    <source>
        <dbReference type="EMBL" id="GGM67391.1"/>
    </source>
</evidence>
<dbReference type="InterPro" id="IPR036171">
    <property type="entry name" value="Ta0354_soluble_sf"/>
</dbReference>
<feature type="domain" description="Uncharacterised membrane protein Ta0354 soluble" evidence="2">
    <location>
        <begin position="77"/>
        <end position="122"/>
    </location>
</feature>
<dbReference type="Gene3D" id="1.20.58.290">
    <property type="entry name" value="Hypothetical membrane protein ta0354_69_121"/>
    <property type="match status" value="1"/>
</dbReference>
<accession>A0AA37BQ28</accession>
<dbReference type="RefSeq" id="WP_075057237.1">
    <property type="nucleotide sequence ID" value="NZ_BMNY01000001.1"/>
</dbReference>
<gene>
    <name evidence="3" type="ORF">GCM10007108_01830</name>
</gene>
<dbReference type="Proteomes" id="UP000632195">
    <property type="component" value="Unassembled WGS sequence"/>
</dbReference>
<dbReference type="SUPFAM" id="SSF116858">
    <property type="entry name" value="Hypothetical membrane protein Ta0354, soluble domain"/>
    <property type="match status" value="1"/>
</dbReference>
<reference evidence="3" key="2">
    <citation type="submission" date="2022-09" db="EMBL/GenBank/DDBJ databases">
        <authorList>
            <person name="Sun Q."/>
            <person name="Ohkuma M."/>
        </authorList>
    </citation>
    <scope>NUCLEOTIDE SEQUENCE</scope>
    <source>
        <strain evidence="3">JCM 13583</strain>
    </source>
</reference>
<dbReference type="AlphaFoldDB" id="A0AA37BQ28"/>
<organism evidence="3 4">
    <name type="scientific">Thermogymnomonas acidicola</name>
    <dbReference type="NCBI Taxonomy" id="399579"/>
    <lineage>
        <taxon>Archaea</taxon>
        <taxon>Methanobacteriati</taxon>
        <taxon>Thermoplasmatota</taxon>
        <taxon>Thermoplasmata</taxon>
        <taxon>Thermoplasmatales</taxon>
        <taxon>Thermogymnomonas</taxon>
    </lineage>
</organism>
<dbReference type="EMBL" id="BMNY01000001">
    <property type="protein sequence ID" value="GGM67391.1"/>
    <property type="molecule type" value="Genomic_DNA"/>
</dbReference>
<name>A0AA37BQ28_9ARCH</name>
<evidence type="ECO:0000259" key="2">
    <source>
        <dbReference type="Pfam" id="PF11433"/>
    </source>
</evidence>
<reference evidence="3" key="1">
    <citation type="journal article" date="2014" name="Int. J. Syst. Evol. Microbiol.">
        <title>Complete genome sequence of Corynebacterium casei LMG S-19264T (=DSM 44701T), isolated from a smear-ripened cheese.</title>
        <authorList>
            <consortium name="US DOE Joint Genome Institute (JGI-PGF)"/>
            <person name="Walter F."/>
            <person name="Albersmeier A."/>
            <person name="Kalinowski J."/>
            <person name="Ruckert C."/>
        </authorList>
    </citation>
    <scope>NUCLEOTIDE SEQUENCE</scope>
    <source>
        <strain evidence="3">JCM 13583</strain>
    </source>
</reference>
<feature type="transmembrane region" description="Helical" evidence="1">
    <location>
        <begin position="12"/>
        <end position="31"/>
    </location>
</feature>
<sequence length="122" mass="14463">MTSKIREYQFQIYLALGVLGLILFIISSNDILFRSPYLDSVSLSYIGNWDYWVFAVGIIMACVFLYLTYKVARDTRWFQEILSGNSKSLFVKNLKELERISRYLGPRFEDELNLAKERWKVR</sequence>
<protein>
    <recommendedName>
        <fullName evidence="2">Uncharacterized membrane protein Ta0354 soluble domain-containing protein</fullName>
    </recommendedName>
</protein>
<dbReference type="InterPro" id="IPR024504">
    <property type="entry name" value="Unchr_Ta0354_soluble_domain"/>
</dbReference>
<keyword evidence="1" id="KW-1133">Transmembrane helix</keyword>
<keyword evidence="1" id="KW-0812">Transmembrane</keyword>
<proteinExistence type="predicted"/>
<keyword evidence="1" id="KW-0472">Membrane</keyword>
<feature type="transmembrane region" description="Helical" evidence="1">
    <location>
        <begin position="51"/>
        <end position="69"/>
    </location>
</feature>
<evidence type="ECO:0000256" key="1">
    <source>
        <dbReference type="SAM" id="Phobius"/>
    </source>
</evidence>